<keyword evidence="5" id="KW-0732">Signal</keyword>
<dbReference type="InterPro" id="IPR018371">
    <property type="entry name" value="Chitin-binding_1_CS"/>
</dbReference>
<dbReference type="STRING" id="1754192.A0A1Y1VVD5"/>
<dbReference type="AlphaFoldDB" id="A0A1Y1VVD5"/>
<reference evidence="7 8" key="2">
    <citation type="submission" date="2016-08" db="EMBL/GenBank/DDBJ databases">
        <title>Pervasive Adenine N6-methylation of Active Genes in Fungi.</title>
        <authorList>
            <consortium name="DOE Joint Genome Institute"/>
            <person name="Mondo S.J."/>
            <person name="Dannebaum R.O."/>
            <person name="Kuo R.C."/>
            <person name="Labutti K."/>
            <person name="Haridas S."/>
            <person name="Kuo A."/>
            <person name="Salamov A."/>
            <person name="Ahrendt S.R."/>
            <person name="Lipzen A."/>
            <person name="Sullivan W."/>
            <person name="Andreopoulos W.B."/>
            <person name="Clum A."/>
            <person name="Lindquist E."/>
            <person name="Daum C."/>
            <person name="Ramamoorthy G.K."/>
            <person name="Gryganskyi A."/>
            <person name="Culley D."/>
            <person name="Magnuson J.K."/>
            <person name="James T.Y."/>
            <person name="O'Malley M.A."/>
            <person name="Stajich J.E."/>
            <person name="Spatafora J.W."/>
            <person name="Visel A."/>
            <person name="Grigoriev I.V."/>
        </authorList>
    </citation>
    <scope>NUCLEOTIDE SEQUENCE [LARGE SCALE GENOMIC DNA]</scope>
    <source>
        <strain evidence="7 8">S4</strain>
    </source>
</reference>
<dbReference type="PANTHER" id="PTHR47849">
    <property type="entry name" value="CHITIN-BINDING LECTIN 1"/>
    <property type="match status" value="1"/>
</dbReference>
<name>A0A1Y1VVD5_9FUNG</name>
<organism evidence="7 8">
    <name type="scientific">Anaeromyces robustus</name>
    <dbReference type="NCBI Taxonomy" id="1754192"/>
    <lineage>
        <taxon>Eukaryota</taxon>
        <taxon>Fungi</taxon>
        <taxon>Fungi incertae sedis</taxon>
        <taxon>Chytridiomycota</taxon>
        <taxon>Chytridiomycota incertae sedis</taxon>
        <taxon>Neocallimastigomycetes</taxon>
        <taxon>Neocallimastigales</taxon>
        <taxon>Neocallimastigaceae</taxon>
        <taxon>Anaeromyces</taxon>
    </lineage>
</organism>
<feature type="region of interest" description="Disordered" evidence="4">
    <location>
        <begin position="327"/>
        <end position="367"/>
    </location>
</feature>
<evidence type="ECO:0000256" key="4">
    <source>
        <dbReference type="SAM" id="MobiDB-lite"/>
    </source>
</evidence>
<keyword evidence="2 3" id="KW-1015">Disulfide bond</keyword>
<dbReference type="InterPro" id="IPR032675">
    <property type="entry name" value="LRR_dom_sf"/>
</dbReference>
<dbReference type="CDD" id="cd00035">
    <property type="entry name" value="ChtBD1"/>
    <property type="match status" value="4"/>
</dbReference>
<evidence type="ECO:0000256" key="3">
    <source>
        <dbReference type="PROSITE-ProRule" id="PRU00261"/>
    </source>
</evidence>
<evidence type="ECO:0000256" key="1">
    <source>
        <dbReference type="ARBA" id="ARBA00022669"/>
    </source>
</evidence>
<proteinExistence type="predicted"/>
<comment type="caution">
    <text evidence="7">The sequence shown here is derived from an EMBL/GenBank/DDBJ whole genome shotgun (WGS) entry which is preliminary data.</text>
</comment>
<dbReference type="Proteomes" id="UP000193944">
    <property type="component" value="Unassembled WGS sequence"/>
</dbReference>
<evidence type="ECO:0000313" key="8">
    <source>
        <dbReference type="Proteomes" id="UP000193944"/>
    </source>
</evidence>
<feature type="disulfide bond" evidence="3">
    <location>
        <begin position="376"/>
        <end position="388"/>
    </location>
</feature>
<feature type="disulfide bond" evidence="3">
    <location>
        <begin position="274"/>
        <end position="286"/>
    </location>
</feature>
<evidence type="ECO:0000259" key="6">
    <source>
        <dbReference type="PROSITE" id="PS50941"/>
    </source>
</evidence>
<evidence type="ECO:0000313" key="7">
    <source>
        <dbReference type="EMBL" id="ORX65153.1"/>
    </source>
</evidence>
<dbReference type="SUPFAM" id="SSF52058">
    <property type="entry name" value="L domain-like"/>
    <property type="match status" value="1"/>
</dbReference>
<feature type="disulfide bond" evidence="3">
    <location>
        <begin position="436"/>
        <end position="450"/>
    </location>
</feature>
<feature type="domain" description="Chitin-binding type-1" evidence="6">
    <location>
        <begin position="366"/>
        <end position="409"/>
    </location>
</feature>
<evidence type="ECO:0000256" key="2">
    <source>
        <dbReference type="ARBA" id="ARBA00023157"/>
    </source>
</evidence>
<dbReference type="PROSITE" id="PS00026">
    <property type="entry name" value="CHIT_BIND_I_1"/>
    <property type="match status" value="2"/>
</dbReference>
<feature type="compositionally biased region" description="Low complexity" evidence="4">
    <location>
        <begin position="327"/>
        <end position="364"/>
    </location>
</feature>
<protein>
    <recommendedName>
        <fullName evidence="6">Chitin-binding type-1 domain-containing protein</fullName>
    </recommendedName>
</protein>
<reference evidence="7 8" key="1">
    <citation type="submission" date="2016-08" db="EMBL/GenBank/DDBJ databases">
        <title>A Parts List for Fungal Cellulosomes Revealed by Comparative Genomics.</title>
        <authorList>
            <consortium name="DOE Joint Genome Institute"/>
            <person name="Haitjema C.H."/>
            <person name="Gilmore S.P."/>
            <person name="Henske J.K."/>
            <person name="Solomon K.V."/>
            <person name="De Groot R."/>
            <person name="Kuo A."/>
            <person name="Mondo S.J."/>
            <person name="Salamov A.A."/>
            <person name="Labutti K."/>
            <person name="Zhao Z."/>
            <person name="Chiniquy J."/>
            <person name="Barry K."/>
            <person name="Brewer H.M."/>
            <person name="Purvine S.O."/>
            <person name="Wright A.T."/>
            <person name="Boxma B."/>
            <person name="Van Alen T."/>
            <person name="Hackstein J.H."/>
            <person name="Baker S.E."/>
            <person name="Grigoriev I.V."/>
            <person name="O'Malley M.A."/>
        </authorList>
    </citation>
    <scope>NUCLEOTIDE SEQUENCE [LARGE SCALE GENOMIC DNA]</scope>
    <source>
        <strain evidence="7 8">S4</strain>
    </source>
</reference>
<feature type="disulfide bond" evidence="3">
    <location>
        <begin position="488"/>
        <end position="500"/>
    </location>
</feature>
<feature type="domain" description="Chitin-binding type-1" evidence="6">
    <location>
        <begin position="421"/>
        <end position="464"/>
    </location>
</feature>
<dbReference type="Gene3D" id="3.80.10.10">
    <property type="entry name" value="Ribonuclease Inhibitor"/>
    <property type="match status" value="1"/>
</dbReference>
<dbReference type="GO" id="GO:0008061">
    <property type="term" value="F:chitin binding"/>
    <property type="evidence" value="ECO:0007669"/>
    <property type="project" value="UniProtKB-UniRule"/>
</dbReference>
<feature type="disulfide bond" evidence="3">
    <location>
        <begin position="381"/>
        <end position="395"/>
    </location>
</feature>
<dbReference type="Gene3D" id="3.30.60.10">
    <property type="entry name" value="Endochitinase-like"/>
    <property type="match status" value="4"/>
</dbReference>
<feature type="disulfide bond" evidence="3">
    <location>
        <begin position="431"/>
        <end position="443"/>
    </location>
</feature>
<sequence length="521" mass="57131">MFKSKFKTIFSILAITTLASKPVLAYKTIEEQCQIANFIMKIDQSLDACCTNERIVCDSQNNNIIQLNLNGLNLDYIEEDITGLPLVALDVSNNPNLEELPKNLGELASLQILNLSDLSSLTQLPDTITLLQNLSILILNNDVSLTKLPVNFGNISNLTQLYATSSGLETLPPTMVELKKLVIANFSSSTNLYGEVPLLDKEVICNYYDTNICHRMDVEYSEKWILPKDRYCETINISPITMGMINANPSYNDEDDEEDDEDDYGKCGGDYGICPDGGCCSKYGYCGSTDEYCEIENECQPSYGRCYEYKDGKKIETGYIAEPIKQSTTTSTTTATATATTLPTSDVPTNSTSSNPPDQSSSSSNEHRCGKGYGNCGRGGCCSKYGWCGLTEEYCDPKTCQNDYGVCWNKSQKVSSIKKIPGRCGSSYGSCSNNNCCSKYGWCGTTEAYCAVDKCQSEFGTCWTKKSSKVDDTIVRDDGRCGKGVGRCPSGFCCSKYGWCGASAAYCKKSQGCQKEFGYCV</sequence>
<gene>
    <name evidence="7" type="ORF">BCR32DRAFT_272825</name>
</gene>
<dbReference type="SMART" id="SM00270">
    <property type="entry name" value="ChtBD1"/>
    <property type="match status" value="4"/>
</dbReference>
<dbReference type="Pfam" id="PF00187">
    <property type="entry name" value="Chitin_bind_1"/>
    <property type="match status" value="3"/>
</dbReference>
<feature type="domain" description="Chitin-binding type-1" evidence="6">
    <location>
        <begin position="478"/>
        <end position="521"/>
    </location>
</feature>
<dbReference type="InterPro" id="IPR036861">
    <property type="entry name" value="Endochitinase-like_sf"/>
</dbReference>
<dbReference type="SUPFAM" id="SSF57016">
    <property type="entry name" value="Plant lectins/antimicrobial peptides"/>
    <property type="match status" value="4"/>
</dbReference>
<feature type="disulfide bond" evidence="3">
    <location>
        <begin position="493"/>
        <end position="507"/>
    </location>
</feature>
<keyword evidence="1 3" id="KW-0147">Chitin-binding</keyword>
<dbReference type="PROSITE" id="PS50941">
    <property type="entry name" value="CHIT_BIND_I_2"/>
    <property type="match status" value="4"/>
</dbReference>
<feature type="disulfide bond" evidence="3">
    <location>
        <begin position="279"/>
        <end position="293"/>
    </location>
</feature>
<evidence type="ECO:0000256" key="5">
    <source>
        <dbReference type="SAM" id="SignalP"/>
    </source>
</evidence>
<dbReference type="InterPro" id="IPR001002">
    <property type="entry name" value="Chitin-bd_1"/>
</dbReference>
<keyword evidence="8" id="KW-1185">Reference proteome</keyword>
<dbReference type="EMBL" id="MCFG01000475">
    <property type="protein sequence ID" value="ORX65153.1"/>
    <property type="molecule type" value="Genomic_DNA"/>
</dbReference>
<dbReference type="OrthoDB" id="2108026at2759"/>
<feature type="signal peptide" evidence="5">
    <location>
        <begin position="1"/>
        <end position="25"/>
    </location>
</feature>
<accession>A0A1Y1VVD5</accession>
<feature type="chain" id="PRO_5010988832" description="Chitin-binding type-1 domain-containing protein" evidence="5">
    <location>
        <begin position="26"/>
        <end position="521"/>
    </location>
</feature>
<feature type="domain" description="Chitin-binding type-1" evidence="6">
    <location>
        <begin position="264"/>
        <end position="308"/>
    </location>
</feature>
<comment type="caution">
    <text evidence="3">Lacks conserved residue(s) required for the propagation of feature annotation.</text>
</comment>